<feature type="domain" description="RST" evidence="7">
    <location>
        <begin position="513"/>
        <end position="584"/>
    </location>
</feature>
<keyword evidence="9" id="KW-1185">Reference proteome</keyword>
<evidence type="ECO:0000256" key="1">
    <source>
        <dbReference type="ARBA" id="ARBA00004123"/>
    </source>
</evidence>
<keyword evidence="3" id="KW-0346">Stress response</keyword>
<evidence type="ECO:0000313" key="8">
    <source>
        <dbReference type="EMBL" id="CAK9146043.1"/>
    </source>
</evidence>
<name>A0ABC8RM33_9AQUA</name>
<dbReference type="AlphaFoldDB" id="A0ABC8RM33"/>
<feature type="domain" description="PARP catalytic" evidence="6">
    <location>
        <begin position="255"/>
        <end position="470"/>
    </location>
</feature>
<accession>A0ABC8RM33</accession>
<organism evidence="8 9">
    <name type="scientific">Ilex paraguariensis</name>
    <name type="common">yerba mate</name>
    <dbReference type="NCBI Taxonomy" id="185542"/>
    <lineage>
        <taxon>Eukaryota</taxon>
        <taxon>Viridiplantae</taxon>
        <taxon>Streptophyta</taxon>
        <taxon>Embryophyta</taxon>
        <taxon>Tracheophyta</taxon>
        <taxon>Spermatophyta</taxon>
        <taxon>Magnoliopsida</taxon>
        <taxon>eudicotyledons</taxon>
        <taxon>Gunneridae</taxon>
        <taxon>Pentapetalae</taxon>
        <taxon>asterids</taxon>
        <taxon>campanulids</taxon>
        <taxon>Aquifoliales</taxon>
        <taxon>Aquifoliaceae</taxon>
        <taxon>Ilex</taxon>
    </lineage>
</organism>
<evidence type="ECO:0000313" key="9">
    <source>
        <dbReference type="Proteomes" id="UP001642360"/>
    </source>
</evidence>
<evidence type="ECO:0000256" key="2">
    <source>
        <dbReference type="ARBA" id="ARBA00022473"/>
    </source>
</evidence>
<feature type="domain" description="WWE" evidence="5">
    <location>
        <begin position="73"/>
        <end position="150"/>
    </location>
</feature>
<dbReference type="InterPro" id="IPR004170">
    <property type="entry name" value="WWE_dom"/>
</dbReference>
<dbReference type="InterPro" id="IPR044964">
    <property type="entry name" value="RCD1/SRO1-5"/>
</dbReference>
<keyword evidence="4" id="KW-0539">Nucleus</keyword>
<dbReference type="SUPFAM" id="SSF56399">
    <property type="entry name" value="ADP-ribosylation"/>
    <property type="match status" value="1"/>
</dbReference>
<proteinExistence type="predicted"/>
<dbReference type="PROSITE" id="PS50918">
    <property type="entry name" value="WWE"/>
    <property type="match status" value="1"/>
</dbReference>
<comment type="caution">
    <text evidence="8">The sequence shown here is derived from an EMBL/GenBank/DDBJ whole genome shotgun (WGS) entry which is preliminary data.</text>
</comment>
<evidence type="ECO:0000256" key="4">
    <source>
        <dbReference type="ARBA" id="ARBA00023242"/>
    </source>
</evidence>
<comment type="subcellular location">
    <subcellularLocation>
        <location evidence="1">Nucleus</location>
    </subcellularLocation>
</comment>
<dbReference type="Gene3D" id="3.90.228.10">
    <property type="match status" value="1"/>
</dbReference>
<dbReference type="Pfam" id="PF00644">
    <property type="entry name" value="PARP"/>
    <property type="match status" value="1"/>
</dbReference>
<evidence type="ECO:0000259" key="5">
    <source>
        <dbReference type="PROSITE" id="PS50918"/>
    </source>
</evidence>
<dbReference type="PANTHER" id="PTHR32263">
    <property type="entry name" value="INACTIVE POLY [ADP-RIBOSE] POLYMERASE SRO4-RELATED"/>
    <property type="match status" value="1"/>
</dbReference>
<dbReference type="Pfam" id="PF12174">
    <property type="entry name" value="RST"/>
    <property type="match status" value="1"/>
</dbReference>
<dbReference type="PROSITE" id="PS51879">
    <property type="entry name" value="RST"/>
    <property type="match status" value="1"/>
</dbReference>
<evidence type="ECO:0000259" key="7">
    <source>
        <dbReference type="PROSITE" id="PS51879"/>
    </source>
</evidence>
<dbReference type="EMBL" id="CAUOFW020001534">
    <property type="protein sequence ID" value="CAK9146043.1"/>
    <property type="molecule type" value="Genomic_DNA"/>
</dbReference>
<dbReference type="InterPro" id="IPR012317">
    <property type="entry name" value="Poly(ADP-ribose)pol_cat_dom"/>
</dbReference>
<dbReference type="PANTHER" id="PTHR32263:SF5">
    <property type="entry name" value="INACTIVE POLY [ADP-RIBOSE] POLYMERASE SRO1-RELATED"/>
    <property type="match status" value="1"/>
</dbReference>
<dbReference type="Proteomes" id="UP001642360">
    <property type="component" value="Unassembled WGS sequence"/>
</dbReference>
<evidence type="ECO:0008006" key="10">
    <source>
        <dbReference type="Google" id="ProtNLM"/>
    </source>
</evidence>
<dbReference type="GO" id="GO:0005634">
    <property type="term" value="C:nucleus"/>
    <property type="evidence" value="ECO:0007669"/>
    <property type="project" value="UniProtKB-SubCell"/>
</dbReference>
<evidence type="ECO:0000256" key="3">
    <source>
        <dbReference type="ARBA" id="ARBA00023016"/>
    </source>
</evidence>
<protein>
    <recommendedName>
        <fullName evidence="10">Poly [ADP-ribose] polymerase</fullName>
    </recommendedName>
</protein>
<gene>
    <name evidence="8" type="ORF">ILEXP_LOCUS13878</name>
</gene>
<keyword evidence="2" id="KW-0217">Developmental protein</keyword>
<dbReference type="Pfam" id="PF23467">
    <property type="entry name" value="WWE_5"/>
    <property type="match status" value="1"/>
</dbReference>
<dbReference type="InterPro" id="IPR022003">
    <property type="entry name" value="RST"/>
</dbReference>
<dbReference type="PROSITE" id="PS51059">
    <property type="entry name" value="PARP_CATALYTIC"/>
    <property type="match status" value="1"/>
</dbReference>
<reference evidence="8 9" key="1">
    <citation type="submission" date="2024-02" db="EMBL/GenBank/DDBJ databases">
        <authorList>
            <person name="Vignale AGUSTIN F."/>
            <person name="Sosa J E."/>
            <person name="Modenutti C."/>
        </authorList>
    </citation>
    <scope>NUCLEOTIDE SEQUENCE [LARGE SCALE GENOMIC DNA]</scope>
</reference>
<evidence type="ECO:0000259" key="6">
    <source>
        <dbReference type="PROSITE" id="PS51059"/>
    </source>
</evidence>
<dbReference type="InterPro" id="IPR057823">
    <property type="entry name" value="WWE_RCD1"/>
</dbReference>
<sequence length="594" mass="66657">MESKWGRVLDSSHRIVVDSKRKRAARYLAHVIGAGNKVVSVQSAPNLLKDKIGKRKRSDVCGTNCGSHWRKSSLRNYSNFMRSGLPQRFLFYQNGEWCDFPQDIVELVREDFRVKKAAIEVQSRGYHLMLDILYMIQLDLKTGVQKSIAWIDEAGSCFFPEVHSTNSEMHECYQSGLKKDEAYVASEPNETQEIKLHVDIEIGVNGCKLEEGVEESSTPLKRIKIDQNPVRNHYELAVSDKLNQQCDAKMGEAAEEFQLIGENISPELEAMGKALDSDTIKNMFLIGMSPSLKVDILEVNRCSSNLIQTRLELFKKQVEITQRCRGNPNVQNAWLASSKGALSSILIYGLGHGGPKLKMTYGIGVHLTAVNCAYKSASYCDVDEKGVRHMLFCRVILGKLEQLHPESGQFHPSSEKYDSGVDDPQNPSHYIVWNMNMSTHIYPEYVVSFKMSPTSEGAPVVEESRFDLSGVTSQGPQGKLQLDSSSVKSVGKTYQFVNKSQVDAHSVGSSSSKAPKSPWMPFPMLFQAISNEVSSKDMKLVHLQYDLFRSKKLSRDDFIKKLRLIVGDQLLKSTITSLRKLPSNSACQLEVPKK</sequence>